<comment type="caution">
    <text evidence="1">The sequence shown here is derived from an EMBL/GenBank/DDBJ whole genome shotgun (WGS) entry which is preliminary data.</text>
</comment>
<reference evidence="1 2" key="1">
    <citation type="submission" date="2019-05" db="EMBL/GenBank/DDBJ databases">
        <title>Another draft genome of Portunus trituberculatus and its Hox gene families provides insights of decapod evolution.</title>
        <authorList>
            <person name="Jeong J.-H."/>
            <person name="Song I."/>
            <person name="Kim S."/>
            <person name="Choi T."/>
            <person name="Kim D."/>
            <person name="Ryu S."/>
            <person name="Kim W."/>
        </authorList>
    </citation>
    <scope>NUCLEOTIDE SEQUENCE [LARGE SCALE GENOMIC DNA]</scope>
    <source>
        <tissue evidence="1">Muscle</tissue>
    </source>
</reference>
<accession>A0A5B7GA50</accession>
<proteinExistence type="predicted"/>
<dbReference type="Proteomes" id="UP000324222">
    <property type="component" value="Unassembled WGS sequence"/>
</dbReference>
<protein>
    <submittedName>
        <fullName evidence="1">Uncharacterized protein</fullName>
    </submittedName>
</protein>
<name>A0A5B7GA50_PORTR</name>
<evidence type="ECO:0000313" key="2">
    <source>
        <dbReference type="Proteomes" id="UP000324222"/>
    </source>
</evidence>
<organism evidence="1 2">
    <name type="scientific">Portunus trituberculatus</name>
    <name type="common">Swimming crab</name>
    <name type="synonym">Neptunus trituberculatus</name>
    <dbReference type="NCBI Taxonomy" id="210409"/>
    <lineage>
        <taxon>Eukaryota</taxon>
        <taxon>Metazoa</taxon>
        <taxon>Ecdysozoa</taxon>
        <taxon>Arthropoda</taxon>
        <taxon>Crustacea</taxon>
        <taxon>Multicrustacea</taxon>
        <taxon>Malacostraca</taxon>
        <taxon>Eumalacostraca</taxon>
        <taxon>Eucarida</taxon>
        <taxon>Decapoda</taxon>
        <taxon>Pleocyemata</taxon>
        <taxon>Brachyura</taxon>
        <taxon>Eubrachyura</taxon>
        <taxon>Portunoidea</taxon>
        <taxon>Portunidae</taxon>
        <taxon>Portuninae</taxon>
        <taxon>Portunus</taxon>
    </lineage>
</organism>
<dbReference type="EMBL" id="VSRR010012286">
    <property type="protein sequence ID" value="MPC54347.1"/>
    <property type="molecule type" value="Genomic_DNA"/>
</dbReference>
<evidence type="ECO:0000313" key="1">
    <source>
        <dbReference type="EMBL" id="MPC54347.1"/>
    </source>
</evidence>
<gene>
    <name evidence="1" type="ORF">E2C01_048257</name>
</gene>
<dbReference type="AlphaFoldDB" id="A0A5B7GA50"/>
<keyword evidence="2" id="KW-1185">Reference proteome</keyword>
<sequence>MHGTIQSPTPLIIYPTVIDDTQKEQAVMNQQHTNDELQSMEMVLPPGNFTIRVKILDVYDSCNEVIIIENLEESSASTFDKEDRAIYGYKEKEEIIS</sequence>